<dbReference type="InterPro" id="IPR009057">
    <property type="entry name" value="Homeodomain-like_sf"/>
</dbReference>
<organism evidence="10 11">
    <name type="scientific">Juglans regia</name>
    <name type="common">English walnut</name>
    <dbReference type="NCBI Taxonomy" id="51240"/>
    <lineage>
        <taxon>Eukaryota</taxon>
        <taxon>Viridiplantae</taxon>
        <taxon>Streptophyta</taxon>
        <taxon>Embryophyta</taxon>
        <taxon>Tracheophyta</taxon>
        <taxon>Spermatophyta</taxon>
        <taxon>Magnoliopsida</taxon>
        <taxon>eudicotyledons</taxon>
        <taxon>Gunneridae</taxon>
        <taxon>Pentapetalae</taxon>
        <taxon>rosids</taxon>
        <taxon>fabids</taxon>
        <taxon>Fagales</taxon>
        <taxon>Juglandaceae</taxon>
        <taxon>Juglans</taxon>
    </lineage>
</organism>
<keyword evidence="2" id="KW-0677">Repeat</keyword>
<dbReference type="InterPro" id="IPR001005">
    <property type="entry name" value="SANT/Myb"/>
</dbReference>
<dbReference type="Gramene" id="Jr09_11480_p1">
    <property type="protein sequence ID" value="cds.Jr09_11480_p1"/>
    <property type="gene ID" value="Jr09_11480"/>
</dbReference>
<proteinExistence type="predicted"/>
<dbReference type="FunFam" id="1.10.10.60:FF:000016">
    <property type="entry name" value="Transcriptional activator Myb isoform A"/>
    <property type="match status" value="1"/>
</dbReference>
<name>A0A833U309_JUGRE</name>
<comment type="caution">
    <text evidence="10">The sequence shown here is derived from an EMBL/GenBank/DDBJ whole genome shotgun (WGS) entry which is preliminary data.</text>
</comment>
<feature type="domain" description="HTH myb-type" evidence="9">
    <location>
        <begin position="49"/>
        <end position="100"/>
    </location>
</feature>
<evidence type="ECO:0000256" key="4">
    <source>
        <dbReference type="ARBA" id="ARBA00023125"/>
    </source>
</evidence>
<dbReference type="FunFam" id="1.10.10.60:FF:000010">
    <property type="entry name" value="Transcriptional activator Myb isoform A"/>
    <property type="match status" value="1"/>
</dbReference>
<evidence type="ECO:0000259" key="8">
    <source>
        <dbReference type="PROSITE" id="PS50090"/>
    </source>
</evidence>
<evidence type="ECO:0000313" key="10">
    <source>
        <dbReference type="EMBL" id="KAF5460715.1"/>
    </source>
</evidence>
<dbReference type="InterPro" id="IPR050560">
    <property type="entry name" value="MYB_TF"/>
</dbReference>
<evidence type="ECO:0000256" key="2">
    <source>
        <dbReference type="ARBA" id="ARBA00022737"/>
    </source>
</evidence>
<dbReference type="AlphaFoldDB" id="A0A833U309"/>
<evidence type="ECO:0000259" key="9">
    <source>
        <dbReference type="PROSITE" id="PS51294"/>
    </source>
</evidence>
<dbReference type="Proteomes" id="UP000619265">
    <property type="component" value="Unassembled WGS sequence"/>
</dbReference>
<keyword evidence="3" id="KW-0805">Transcription regulation</keyword>
<feature type="domain" description="HTH myb-type" evidence="9">
    <location>
        <begin position="157"/>
        <end position="207"/>
    </location>
</feature>
<feature type="compositionally biased region" description="Polar residues" evidence="7">
    <location>
        <begin position="23"/>
        <end position="33"/>
    </location>
</feature>
<dbReference type="CDD" id="cd00167">
    <property type="entry name" value="SANT"/>
    <property type="match status" value="3"/>
</dbReference>
<dbReference type="SUPFAM" id="SSF46689">
    <property type="entry name" value="Homeodomain-like"/>
    <property type="match status" value="2"/>
</dbReference>
<reference evidence="10" key="1">
    <citation type="submission" date="2015-10" db="EMBL/GenBank/DDBJ databases">
        <authorList>
            <person name="Martinez-Garcia P.J."/>
            <person name="Crepeau M.W."/>
            <person name="Puiu D."/>
            <person name="Gonzalez-Ibeas D."/>
            <person name="Whalen J."/>
            <person name="Stevens K."/>
            <person name="Paul R."/>
            <person name="Butterfield T."/>
            <person name="Britton M."/>
            <person name="Reagan R."/>
            <person name="Chakraborty S."/>
            <person name="Walawage S.L."/>
            <person name="Vasquez-Gross H.A."/>
            <person name="Cardeno C."/>
            <person name="Famula R."/>
            <person name="Pratt K."/>
            <person name="Kuruganti S."/>
            <person name="Aradhya M.K."/>
            <person name="Leslie C.A."/>
            <person name="Dandekar A.M."/>
            <person name="Salzberg S.L."/>
            <person name="Wegrzyn J.L."/>
            <person name="Langley C.H."/>
            <person name="Neale D.B."/>
        </authorList>
    </citation>
    <scope>NUCLEOTIDE SEQUENCE</scope>
    <source>
        <tissue evidence="10">Leaves</tissue>
    </source>
</reference>
<dbReference type="PROSITE" id="PS51294">
    <property type="entry name" value="HTH_MYB"/>
    <property type="match status" value="3"/>
</dbReference>
<dbReference type="SMART" id="SM00717">
    <property type="entry name" value="SANT"/>
    <property type="match status" value="3"/>
</dbReference>
<feature type="region of interest" description="Disordered" evidence="7">
    <location>
        <begin position="568"/>
        <end position="587"/>
    </location>
</feature>
<dbReference type="GO" id="GO:0005634">
    <property type="term" value="C:nucleus"/>
    <property type="evidence" value="ECO:0007669"/>
    <property type="project" value="UniProtKB-SubCell"/>
</dbReference>
<dbReference type="Gene3D" id="1.10.10.60">
    <property type="entry name" value="Homeodomain-like"/>
    <property type="match status" value="3"/>
</dbReference>
<evidence type="ECO:0000256" key="7">
    <source>
        <dbReference type="SAM" id="MobiDB-lite"/>
    </source>
</evidence>
<reference evidence="10" key="2">
    <citation type="submission" date="2020-03" db="EMBL/GenBank/DDBJ databases">
        <title>Walnut 2.0.</title>
        <authorList>
            <person name="Marrano A."/>
            <person name="Britton M."/>
            <person name="Zimin A.V."/>
            <person name="Zaini P.A."/>
            <person name="Workman R."/>
            <person name="Puiu D."/>
            <person name="Bianco L."/>
            <person name="Allen B.J."/>
            <person name="Troggio M."/>
            <person name="Leslie C.A."/>
            <person name="Timp W."/>
            <person name="Dendekar A."/>
            <person name="Salzberg S.L."/>
            <person name="Neale D.B."/>
        </authorList>
    </citation>
    <scope>NUCLEOTIDE SEQUENCE</scope>
    <source>
        <tissue evidence="10">Leaves</tissue>
    </source>
</reference>
<keyword evidence="5" id="KW-0804">Transcription</keyword>
<feature type="domain" description="Myb-like" evidence="8">
    <location>
        <begin position="153"/>
        <end position="203"/>
    </location>
</feature>
<feature type="compositionally biased region" description="Basic residues" evidence="7">
    <location>
        <begin position="36"/>
        <end position="54"/>
    </location>
</feature>
<dbReference type="GO" id="GO:0003677">
    <property type="term" value="F:DNA binding"/>
    <property type="evidence" value="ECO:0007669"/>
    <property type="project" value="UniProtKB-KW"/>
</dbReference>
<evidence type="ECO:0000256" key="1">
    <source>
        <dbReference type="ARBA" id="ARBA00004123"/>
    </source>
</evidence>
<dbReference type="PANTHER" id="PTHR45614:SF252">
    <property type="entry name" value="TRANSCRIPTION FACTOR MYB3R-2-LIKE"/>
    <property type="match status" value="1"/>
</dbReference>
<gene>
    <name evidence="10" type="ORF">F2P56_020564</name>
</gene>
<sequence length="587" mass="65060">MVEIKNEKEFSMDSDKEFRVASCSSLSDGNSDTPVLRRRSVVGRRTGPTKRSRRGGWTEKEDNVLFEAVKKYNGKNWKKIAAYLPGRSDIQCLHHWQKVLNPELVKGSWTKEEDDCIMEFVKKHGCKRWSLMAKFLPGRIGKQCRERWHNHLDPDIKKDAWTDEEESILGYYHQIYGNRWAEIARFLPGRTDNAIKNHWNCSMKKKLNSQSSDGCQWDMFINISPGFCSPESKPTSSDFFSSKTKVECMKVNVEGQRFGKIFSLNHDMGLGHSVDTCPTDLVLGNAYGREICSMAESVTGEISERGESEPLDPLNGTLFEGTGTAAASIITGSFDASAYTKPSCNSVEVLPVAGKLFESPKRLGDYASGVMNTRVGNKSDNLFTTSRTLELDEDMSRVCIKNKVHSDLLHAVDTNHGCSPSEPPLLSDLVNAIETGGFLNSNDYLRHPITPLCYSTPGSVQQGIYASGSSPESILRNSAMTFKNTPSIIRKKSSTKAGNDVTCTPECRVSSIRGGRDVNSTDFQNMKQGFSSFFHRPETSVGFVSLGRCLEYAFDLEKDSVPANCGRSVSASASQNPDIGANTMLIP</sequence>
<dbReference type="PROSITE" id="PS50090">
    <property type="entry name" value="MYB_LIKE"/>
    <property type="match status" value="3"/>
</dbReference>
<feature type="region of interest" description="Disordered" evidence="7">
    <location>
        <begin position="23"/>
        <end position="56"/>
    </location>
</feature>
<keyword evidence="4" id="KW-0238">DNA-binding</keyword>
<accession>A0A833U309</accession>
<evidence type="ECO:0000256" key="6">
    <source>
        <dbReference type="ARBA" id="ARBA00023242"/>
    </source>
</evidence>
<keyword evidence="6" id="KW-0539">Nucleus</keyword>
<evidence type="ECO:0000256" key="3">
    <source>
        <dbReference type="ARBA" id="ARBA00023015"/>
    </source>
</evidence>
<evidence type="ECO:0008006" key="12">
    <source>
        <dbReference type="Google" id="ProtNLM"/>
    </source>
</evidence>
<feature type="domain" description="HTH myb-type" evidence="9">
    <location>
        <begin position="101"/>
        <end position="156"/>
    </location>
</feature>
<dbReference type="EMBL" id="LIHL02000009">
    <property type="protein sequence ID" value="KAF5460715.1"/>
    <property type="molecule type" value="Genomic_DNA"/>
</dbReference>
<feature type="domain" description="Myb-like" evidence="8">
    <location>
        <begin position="49"/>
        <end position="100"/>
    </location>
</feature>
<comment type="subcellular location">
    <subcellularLocation>
        <location evidence="1">Nucleus</location>
    </subcellularLocation>
</comment>
<evidence type="ECO:0000256" key="5">
    <source>
        <dbReference type="ARBA" id="ARBA00023163"/>
    </source>
</evidence>
<evidence type="ECO:0000313" key="11">
    <source>
        <dbReference type="Proteomes" id="UP000619265"/>
    </source>
</evidence>
<feature type="domain" description="Myb-like" evidence="8">
    <location>
        <begin position="101"/>
        <end position="152"/>
    </location>
</feature>
<dbReference type="PANTHER" id="PTHR45614">
    <property type="entry name" value="MYB PROTEIN-RELATED"/>
    <property type="match status" value="1"/>
</dbReference>
<dbReference type="Pfam" id="PF00249">
    <property type="entry name" value="Myb_DNA-binding"/>
    <property type="match status" value="3"/>
</dbReference>
<feature type="compositionally biased region" description="Polar residues" evidence="7">
    <location>
        <begin position="568"/>
        <end position="577"/>
    </location>
</feature>
<dbReference type="InterPro" id="IPR017930">
    <property type="entry name" value="Myb_dom"/>
</dbReference>
<protein>
    <recommendedName>
        <fullName evidence="12">Transcription factor MYB3R-1-like</fullName>
    </recommendedName>
</protein>